<feature type="compositionally biased region" description="Basic and acidic residues" evidence="17">
    <location>
        <begin position="177"/>
        <end position="193"/>
    </location>
</feature>
<dbReference type="OrthoDB" id="7991996at2"/>
<keyword evidence="12" id="KW-0418">Kinase</keyword>
<keyword evidence="21" id="KW-1185">Reference proteome</keyword>
<keyword evidence="11" id="KW-0547">Nucleotide-binding</keyword>
<evidence type="ECO:0000256" key="14">
    <source>
        <dbReference type="ARBA" id="ARBA00022991"/>
    </source>
</evidence>
<dbReference type="InterPro" id="IPR035965">
    <property type="entry name" value="PAS-like_dom_sf"/>
</dbReference>
<dbReference type="EMBL" id="SRLB01000037">
    <property type="protein sequence ID" value="TGD94833.1"/>
    <property type="molecule type" value="Genomic_DNA"/>
</dbReference>
<dbReference type="PANTHER" id="PTHR41523:SF8">
    <property type="entry name" value="ETHYLENE RESPONSE SENSOR PROTEIN"/>
    <property type="match status" value="1"/>
</dbReference>
<evidence type="ECO:0000256" key="13">
    <source>
        <dbReference type="ARBA" id="ARBA00022840"/>
    </source>
</evidence>
<keyword evidence="15" id="KW-0843">Virulence</keyword>
<dbReference type="Proteomes" id="UP000297535">
    <property type="component" value="Unassembled WGS sequence"/>
</dbReference>
<dbReference type="Gene3D" id="3.30.450.20">
    <property type="entry name" value="PAS domain"/>
    <property type="match status" value="1"/>
</dbReference>
<dbReference type="GO" id="GO:0005524">
    <property type="term" value="F:ATP binding"/>
    <property type="evidence" value="ECO:0007669"/>
    <property type="project" value="UniProtKB-KW"/>
</dbReference>
<evidence type="ECO:0000256" key="12">
    <source>
        <dbReference type="ARBA" id="ARBA00022777"/>
    </source>
</evidence>
<dbReference type="Pfam" id="PF13426">
    <property type="entry name" value="PAS_9"/>
    <property type="match status" value="1"/>
</dbReference>
<evidence type="ECO:0000313" key="21">
    <source>
        <dbReference type="Proteomes" id="UP000297535"/>
    </source>
</evidence>
<comment type="caution">
    <text evidence="20">The sequence shown here is derived from an EMBL/GenBank/DDBJ whole genome shotgun (WGS) entry which is preliminary data.</text>
</comment>
<keyword evidence="5" id="KW-0597">Phosphoprotein</keyword>
<dbReference type="SMART" id="SM00091">
    <property type="entry name" value="PAS"/>
    <property type="match status" value="1"/>
</dbReference>
<protein>
    <recommendedName>
        <fullName evidence="3">Blue-light-activated histidine kinase</fullName>
        <ecNumber evidence="2">2.7.13.3</ecNumber>
    </recommendedName>
</protein>
<gene>
    <name evidence="20" type="ORF">EU555_30740</name>
</gene>
<evidence type="ECO:0000313" key="20">
    <source>
        <dbReference type="EMBL" id="TGD94833.1"/>
    </source>
</evidence>
<accession>A0A4Z0NFX1</accession>
<keyword evidence="16" id="KW-0675">Receptor</keyword>
<dbReference type="AlphaFoldDB" id="A0A4Z0NFX1"/>
<proteinExistence type="predicted"/>
<evidence type="ECO:0000256" key="9">
    <source>
        <dbReference type="ARBA" id="ARBA00022679"/>
    </source>
</evidence>
<keyword evidence="4" id="KW-0600">Photoreceptor protein</keyword>
<dbReference type="SUPFAM" id="SSF55785">
    <property type="entry name" value="PYP-like sensor domain (PAS domain)"/>
    <property type="match status" value="1"/>
</dbReference>
<dbReference type="InterPro" id="IPR000014">
    <property type="entry name" value="PAS"/>
</dbReference>
<evidence type="ECO:0000256" key="7">
    <source>
        <dbReference type="ARBA" id="ARBA00022630"/>
    </source>
</evidence>
<dbReference type="PANTHER" id="PTHR41523">
    <property type="entry name" value="TWO-COMPONENT SYSTEM SENSOR PROTEIN"/>
    <property type="match status" value="1"/>
</dbReference>
<evidence type="ECO:0000256" key="3">
    <source>
        <dbReference type="ARBA" id="ARBA00021740"/>
    </source>
</evidence>
<organism evidence="20 21">
    <name type="scientific">Methylobacterium nonmethylotrophicum</name>
    <dbReference type="NCBI Taxonomy" id="1141884"/>
    <lineage>
        <taxon>Bacteria</taxon>
        <taxon>Pseudomonadati</taxon>
        <taxon>Pseudomonadota</taxon>
        <taxon>Alphaproteobacteria</taxon>
        <taxon>Hyphomicrobiales</taxon>
        <taxon>Methylobacteriaceae</taxon>
        <taxon>Methylobacterium</taxon>
    </lineage>
</organism>
<dbReference type="NCBIfam" id="TIGR00229">
    <property type="entry name" value="sensory_box"/>
    <property type="match status" value="1"/>
</dbReference>
<evidence type="ECO:0000256" key="11">
    <source>
        <dbReference type="ARBA" id="ARBA00022741"/>
    </source>
</evidence>
<dbReference type="RefSeq" id="WP_135419142.1">
    <property type="nucleotide sequence ID" value="NZ_SRLB01000037.1"/>
</dbReference>
<evidence type="ECO:0000259" key="19">
    <source>
        <dbReference type="PROSITE" id="PS50113"/>
    </source>
</evidence>
<dbReference type="InterPro" id="IPR001610">
    <property type="entry name" value="PAC"/>
</dbReference>
<dbReference type="GO" id="GO:0009881">
    <property type="term" value="F:photoreceptor activity"/>
    <property type="evidence" value="ECO:0007669"/>
    <property type="project" value="UniProtKB-KW"/>
</dbReference>
<evidence type="ECO:0000256" key="1">
    <source>
        <dbReference type="ARBA" id="ARBA00000085"/>
    </source>
</evidence>
<dbReference type="GO" id="GO:0004673">
    <property type="term" value="F:protein histidine kinase activity"/>
    <property type="evidence" value="ECO:0007669"/>
    <property type="project" value="UniProtKB-EC"/>
</dbReference>
<evidence type="ECO:0000256" key="2">
    <source>
        <dbReference type="ARBA" id="ARBA00012438"/>
    </source>
</evidence>
<dbReference type="EC" id="2.7.13.3" evidence="2"/>
<feature type="domain" description="PAC" evidence="19">
    <location>
        <begin position="97"/>
        <end position="151"/>
    </location>
</feature>
<keyword evidence="6" id="KW-0716">Sensory transduction</keyword>
<dbReference type="PROSITE" id="PS50113">
    <property type="entry name" value="PAC"/>
    <property type="match status" value="1"/>
</dbReference>
<dbReference type="PROSITE" id="PS50112">
    <property type="entry name" value="PAS"/>
    <property type="match status" value="1"/>
</dbReference>
<comment type="catalytic activity">
    <reaction evidence="1">
        <text>ATP + protein L-histidine = ADP + protein N-phospho-L-histidine.</text>
        <dbReference type="EC" id="2.7.13.3"/>
    </reaction>
</comment>
<evidence type="ECO:0000256" key="16">
    <source>
        <dbReference type="ARBA" id="ARBA00023170"/>
    </source>
</evidence>
<dbReference type="Pfam" id="PF07536">
    <property type="entry name" value="HWE_HK"/>
    <property type="match status" value="1"/>
</dbReference>
<feature type="region of interest" description="Disordered" evidence="17">
    <location>
        <begin position="170"/>
        <end position="193"/>
    </location>
</feature>
<keyword evidence="13" id="KW-0067">ATP-binding</keyword>
<keyword evidence="8" id="KW-0288">FMN</keyword>
<dbReference type="SMART" id="SM00086">
    <property type="entry name" value="PAC"/>
    <property type="match status" value="1"/>
</dbReference>
<evidence type="ECO:0000256" key="4">
    <source>
        <dbReference type="ARBA" id="ARBA00022543"/>
    </source>
</evidence>
<keyword evidence="14" id="KW-0157">Chromophore</keyword>
<evidence type="ECO:0000259" key="18">
    <source>
        <dbReference type="PROSITE" id="PS50112"/>
    </source>
</evidence>
<name>A0A4Z0NFX1_9HYPH</name>
<evidence type="ECO:0000256" key="15">
    <source>
        <dbReference type="ARBA" id="ARBA00023026"/>
    </source>
</evidence>
<dbReference type="InterPro" id="IPR011102">
    <property type="entry name" value="Sig_transdc_His_kinase_HWE"/>
</dbReference>
<evidence type="ECO:0000256" key="17">
    <source>
        <dbReference type="SAM" id="MobiDB-lite"/>
    </source>
</evidence>
<keyword evidence="10" id="KW-0677">Repeat</keyword>
<feature type="domain" description="PAS" evidence="18">
    <location>
        <begin position="21"/>
        <end position="96"/>
    </location>
</feature>
<dbReference type="SMART" id="SM00911">
    <property type="entry name" value="HWE_HK"/>
    <property type="match status" value="1"/>
</dbReference>
<evidence type="ECO:0000256" key="8">
    <source>
        <dbReference type="ARBA" id="ARBA00022643"/>
    </source>
</evidence>
<dbReference type="CDD" id="cd00130">
    <property type="entry name" value="PAS"/>
    <property type="match status" value="1"/>
</dbReference>
<sequence length="385" mass="42913">MAYEEKHNLDSRAKDRSVQADVSLFRTALDGIGEAVIITDSQLSPPGPRIEYVNSAFSRMTGYSADEVVGQTPRILQGPLTDRTVLDRLRSDLEMREAFQGTSINYRKDGTAFRLHWHITPLRDRTGELTHWIALQRELTADTAIDEPQEQGVHRVRQITGQAAARLAETLPSSGEAIRRRDRGTPDPRDLQREVRDTLATVRSIARRTAETHETAEDYIMHFDGRIGALARLKNAAIQPDGHSLELGWLIAQELMAFDTSGENRVRIKGPRIYLRPRAAEIIGLGIHELATNALKFGALSGASGRVAAGWRIESRGAVPRVVFRWVESGASESVSLPKHKGYGINYLESIMPRDLDAQAEFNFATGGMTYKLMIPLADPINRKR</sequence>
<evidence type="ECO:0000256" key="10">
    <source>
        <dbReference type="ARBA" id="ARBA00022737"/>
    </source>
</evidence>
<keyword evidence="7" id="KW-0285">Flavoprotein</keyword>
<dbReference type="InterPro" id="IPR000700">
    <property type="entry name" value="PAS-assoc_C"/>
</dbReference>
<evidence type="ECO:0000256" key="6">
    <source>
        <dbReference type="ARBA" id="ARBA00022606"/>
    </source>
</evidence>
<keyword evidence="9" id="KW-0808">Transferase</keyword>
<evidence type="ECO:0000256" key="5">
    <source>
        <dbReference type="ARBA" id="ARBA00022553"/>
    </source>
</evidence>
<reference evidence="20 21" key="1">
    <citation type="submission" date="2019-04" db="EMBL/GenBank/DDBJ databases">
        <authorList>
            <person name="Feng G."/>
            <person name="Zhu H."/>
        </authorList>
    </citation>
    <scope>NUCLEOTIDE SEQUENCE [LARGE SCALE GENOMIC DNA]</scope>
    <source>
        <strain evidence="20 21">6HR-1</strain>
    </source>
</reference>